<gene>
    <name evidence="1" type="ORF">I8J29_23385</name>
</gene>
<dbReference type="Pfam" id="PF08282">
    <property type="entry name" value="Hydrolase_3"/>
    <property type="match status" value="1"/>
</dbReference>
<dbReference type="InterPro" id="IPR006379">
    <property type="entry name" value="HAD-SF_hydro_IIB"/>
</dbReference>
<dbReference type="InterPro" id="IPR023214">
    <property type="entry name" value="HAD_sf"/>
</dbReference>
<protein>
    <submittedName>
        <fullName evidence="1">HAD family hydrolase</fullName>
    </submittedName>
</protein>
<dbReference type="PANTHER" id="PTHR10000">
    <property type="entry name" value="PHOSPHOSERINE PHOSPHATASE"/>
    <property type="match status" value="1"/>
</dbReference>
<dbReference type="Proteomes" id="UP000670947">
    <property type="component" value="Unassembled WGS sequence"/>
</dbReference>
<dbReference type="SFLD" id="SFLDG01140">
    <property type="entry name" value="C2.B:_Phosphomannomutase_and_P"/>
    <property type="match status" value="1"/>
</dbReference>
<dbReference type="NCBIfam" id="TIGR01484">
    <property type="entry name" value="HAD-SF-IIB"/>
    <property type="match status" value="1"/>
</dbReference>
<keyword evidence="1" id="KW-0378">Hydrolase</keyword>
<sequence length="292" mass="31679">MLNKPPIPANRPSIPIRWIVSDLDGTLLDSRQRIPPGLVRRIARFTEAGGAFTFATGRTLRSAMPYMSQLGVTAPVILFNGARIYDPVTGTYLTEHRLDPADVRRVMRLHEEDGAVRQLDLLLFHQERIFCAALSERVRKQMDKDGVVAETASPERMASLAGQATKLMLLGPESGLIRFRQAEAAAKLNTVRSESGLLEVLPTGINKSVALSAMIRMLGAEADDFAAVGDNLNDLEMVGSVRNGFAVANADPAVKDAAAHVLARSNETSALLDVIEFAESTWAPRPGLPRAD</sequence>
<name>A0ABS3WFQ3_9BACL</name>
<evidence type="ECO:0000313" key="2">
    <source>
        <dbReference type="Proteomes" id="UP000670947"/>
    </source>
</evidence>
<evidence type="ECO:0000313" key="1">
    <source>
        <dbReference type="EMBL" id="MBO7747149.1"/>
    </source>
</evidence>
<accession>A0ABS3WFQ3</accession>
<dbReference type="Gene3D" id="3.30.1240.10">
    <property type="match status" value="1"/>
</dbReference>
<dbReference type="EMBL" id="JAGGDJ010000028">
    <property type="protein sequence ID" value="MBO7747149.1"/>
    <property type="molecule type" value="Genomic_DNA"/>
</dbReference>
<proteinExistence type="predicted"/>
<dbReference type="GO" id="GO:0016787">
    <property type="term" value="F:hydrolase activity"/>
    <property type="evidence" value="ECO:0007669"/>
    <property type="project" value="UniProtKB-KW"/>
</dbReference>
<organism evidence="1 2">
    <name type="scientific">Paenibacillus artemisiicola</name>
    <dbReference type="NCBI Taxonomy" id="1172618"/>
    <lineage>
        <taxon>Bacteria</taxon>
        <taxon>Bacillati</taxon>
        <taxon>Bacillota</taxon>
        <taxon>Bacilli</taxon>
        <taxon>Bacillales</taxon>
        <taxon>Paenibacillaceae</taxon>
        <taxon>Paenibacillus</taxon>
    </lineage>
</organism>
<reference evidence="1 2" key="1">
    <citation type="submission" date="2021-03" db="EMBL/GenBank/DDBJ databases">
        <title>Paenibacillus artemisicola MWE-103 whole genome sequence.</title>
        <authorList>
            <person name="Ham Y.J."/>
        </authorList>
    </citation>
    <scope>NUCLEOTIDE SEQUENCE [LARGE SCALE GENOMIC DNA]</scope>
    <source>
        <strain evidence="1 2">MWE-103</strain>
    </source>
</reference>
<comment type="caution">
    <text evidence="1">The sequence shown here is derived from an EMBL/GenBank/DDBJ whole genome shotgun (WGS) entry which is preliminary data.</text>
</comment>
<dbReference type="PANTHER" id="PTHR10000:SF8">
    <property type="entry name" value="HAD SUPERFAMILY HYDROLASE-LIKE, TYPE 3"/>
    <property type="match status" value="1"/>
</dbReference>
<dbReference type="SUPFAM" id="SSF56784">
    <property type="entry name" value="HAD-like"/>
    <property type="match status" value="1"/>
</dbReference>
<dbReference type="Gene3D" id="3.40.50.1000">
    <property type="entry name" value="HAD superfamily/HAD-like"/>
    <property type="match status" value="1"/>
</dbReference>
<dbReference type="NCBIfam" id="TIGR00099">
    <property type="entry name" value="Cof-subfamily"/>
    <property type="match status" value="1"/>
</dbReference>
<dbReference type="RefSeq" id="WP_208849869.1">
    <property type="nucleotide sequence ID" value="NZ_JAGGDJ010000028.1"/>
</dbReference>
<dbReference type="SFLD" id="SFLDS00003">
    <property type="entry name" value="Haloacid_Dehalogenase"/>
    <property type="match status" value="1"/>
</dbReference>
<dbReference type="InterPro" id="IPR000150">
    <property type="entry name" value="Cof"/>
</dbReference>
<keyword evidence="2" id="KW-1185">Reference proteome</keyword>
<dbReference type="InterPro" id="IPR036412">
    <property type="entry name" value="HAD-like_sf"/>
</dbReference>